<accession>A0A8H6Z9F2</accession>
<comment type="caution">
    <text evidence="1">The sequence shown here is derived from an EMBL/GenBank/DDBJ whole genome shotgun (WGS) entry which is preliminary data.</text>
</comment>
<sequence length="162" mass="18111">MSSLIEWTMSRMSALYSPQHSSAENTDTDASAQLQTQFDSTFAADAEIHLNHTLVDYEQFKEFVKSRRTESTEVECKPEDFIETPVEEGNADSGSIVAGKVTLVRTHKFRIRVGRAKTTTVISFSAKIKQTPEPRIVQLFQTSVDKPFQVNLNPRAVDASAL</sequence>
<dbReference type="EMBL" id="JACAZH010000003">
    <property type="protein sequence ID" value="KAF7373409.1"/>
    <property type="molecule type" value="Genomic_DNA"/>
</dbReference>
<organism evidence="1 2">
    <name type="scientific">Mycena sanguinolenta</name>
    <dbReference type="NCBI Taxonomy" id="230812"/>
    <lineage>
        <taxon>Eukaryota</taxon>
        <taxon>Fungi</taxon>
        <taxon>Dikarya</taxon>
        <taxon>Basidiomycota</taxon>
        <taxon>Agaricomycotina</taxon>
        <taxon>Agaricomycetes</taxon>
        <taxon>Agaricomycetidae</taxon>
        <taxon>Agaricales</taxon>
        <taxon>Marasmiineae</taxon>
        <taxon>Mycenaceae</taxon>
        <taxon>Mycena</taxon>
    </lineage>
</organism>
<dbReference type="Proteomes" id="UP000623467">
    <property type="component" value="Unassembled WGS sequence"/>
</dbReference>
<dbReference type="OrthoDB" id="3197409at2759"/>
<name>A0A8H6Z9F2_9AGAR</name>
<keyword evidence="2" id="KW-1185">Reference proteome</keyword>
<evidence type="ECO:0000313" key="1">
    <source>
        <dbReference type="EMBL" id="KAF7373409.1"/>
    </source>
</evidence>
<proteinExistence type="predicted"/>
<protein>
    <submittedName>
        <fullName evidence="1">Uncharacterized protein</fullName>
    </submittedName>
</protein>
<evidence type="ECO:0000313" key="2">
    <source>
        <dbReference type="Proteomes" id="UP000623467"/>
    </source>
</evidence>
<dbReference type="AlphaFoldDB" id="A0A8H6Z9F2"/>
<gene>
    <name evidence="1" type="ORF">MSAN_00550500</name>
</gene>
<reference evidence="1" key="1">
    <citation type="submission" date="2020-05" db="EMBL/GenBank/DDBJ databases">
        <title>Mycena genomes resolve the evolution of fungal bioluminescence.</title>
        <authorList>
            <person name="Tsai I.J."/>
        </authorList>
    </citation>
    <scope>NUCLEOTIDE SEQUENCE</scope>
    <source>
        <strain evidence="1">160909Yilan</strain>
    </source>
</reference>